<dbReference type="Gene3D" id="3.30.2130.10">
    <property type="entry name" value="VC0802-like"/>
    <property type="match status" value="1"/>
</dbReference>
<dbReference type="RefSeq" id="WP_145079379.1">
    <property type="nucleotide sequence ID" value="NZ_CP036425.1"/>
</dbReference>
<protein>
    <recommendedName>
        <fullName evidence="2">ACT domain-containing protein</fullName>
    </recommendedName>
</protein>
<evidence type="ECO:0000313" key="4">
    <source>
        <dbReference type="Proteomes" id="UP000317369"/>
    </source>
</evidence>
<feature type="compositionally biased region" description="Acidic residues" evidence="1">
    <location>
        <begin position="180"/>
        <end position="192"/>
    </location>
</feature>
<proteinExistence type="predicted"/>
<feature type="region of interest" description="Disordered" evidence="1">
    <location>
        <begin position="157"/>
        <end position="192"/>
    </location>
</feature>
<keyword evidence="4" id="KW-1185">Reference proteome</keyword>
<accession>A0A517YXF1</accession>
<dbReference type="PANTHER" id="PTHR40099">
    <property type="entry name" value="ACETOLACTATE SYNTHASE, SMALL SUBUNIT"/>
    <property type="match status" value="1"/>
</dbReference>
<organism evidence="3 4">
    <name type="scientific">Poriferisphaera corsica</name>
    <dbReference type="NCBI Taxonomy" id="2528020"/>
    <lineage>
        <taxon>Bacteria</taxon>
        <taxon>Pseudomonadati</taxon>
        <taxon>Planctomycetota</taxon>
        <taxon>Phycisphaerae</taxon>
        <taxon>Phycisphaerales</taxon>
        <taxon>Phycisphaeraceae</taxon>
        <taxon>Poriferisphaera</taxon>
    </lineage>
</organism>
<feature type="compositionally biased region" description="Low complexity" evidence="1">
    <location>
        <begin position="164"/>
        <end position="179"/>
    </location>
</feature>
<evidence type="ECO:0000256" key="1">
    <source>
        <dbReference type="SAM" id="MobiDB-lite"/>
    </source>
</evidence>
<gene>
    <name evidence="3" type="ORF">KS4_29660</name>
</gene>
<dbReference type="OrthoDB" id="287144at2"/>
<name>A0A517YXF1_9BACT</name>
<dbReference type="Pfam" id="PF19571">
    <property type="entry name" value="ACT_8"/>
    <property type="match status" value="1"/>
</dbReference>
<dbReference type="Proteomes" id="UP000317369">
    <property type="component" value="Chromosome"/>
</dbReference>
<dbReference type="PANTHER" id="PTHR40099:SF1">
    <property type="entry name" value="ACETOLACTATE SYNTHASE, SMALL SUBUNIT"/>
    <property type="match status" value="1"/>
</dbReference>
<reference evidence="3 4" key="1">
    <citation type="submission" date="2019-02" db="EMBL/GenBank/DDBJ databases">
        <title>Deep-cultivation of Planctomycetes and their phenomic and genomic characterization uncovers novel biology.</title>
        <authorList>
            <person name="Wiegand S."/>
            <person name="Jogler M."/>
            <person name="Boedeker C."/>
            <person name="Pinto D."/>
            <person name="Vollmers J."/>
            <person name="Rivas-Marin E."/>
            <person name="Kohn T."/>
            <person name="Peeters S.H."/>
            <person name="Heuer A."/>
            <person name="Rast P."/>
            <person name="Oberbeckmann S."/>
            <person name="Bunk B."/>
            <person name="Jeske O."/>
            <person name="Meyerdierks A."/>
            <person name="Storesund J.E."/>
            <person name="Kallscheuer N."/>
            <person name="Luecker S."/>
            <person name="Lage O.M."/>
            <person name="Pohl T."/>
            <person name="Merkel B.J."/>
            <person name="Hornburger P."/>
            <person name="Mueller R.-W."/>
            <person name="Bruemmer F."/>
            <person name="Labrenz M."/>
            <person name="Spormann A.M."/>
            <person name="Op den Camp H."/>
            <person name="Overmann J."/>
            <person name="Amann R."/>
            <person name="Jetten M.S.M."/>
            <person name="Mascher T."/>
            <person name="Medema M.H."/>
            <person name="Devos D.P."/>
            <person name="Kaster A.-K."/>
            <person name="Ovreas L."/>
            <person name="Rohde M."/>
            <person name="Galperin M.Y."/>
            <person name="Jogler C."/>
        </authorList>
    </citation>
    <scope>NUCLEOTIDE SEQUENCE [LARGE SCALE GENOMIC DNA]</scope>
    <source>
        <strain evidence="3 4">KS4</strain>
    </source>
</reference>
<dbReference type="KEGG" id="pcor:KS4_29660"/>
<dbReference type="InterPro" id="IPR045739">
    <property type="entry name" value="ACT_dom_pair"/>
</dbReference>
<evidence type="ECO:0000259" key="2">
    <source>
        <dbReference type="Pfam" id="PF19571"/>
    </source>
</evidence>
<sequence length="192" mass="21078">MMASTPTSTQSAQNYEPPQNTQFSVFLDNKVGKLNHLIGIMKAPALTLAGFSVVDAADHAVVRILTSRATLAKRILEQNDLAFSHHDVLVVELSNNTTLQDICNALLTAEVNIQYAYPLLVRPRNCPAIVIHTDDITFATHFLRKRLFTLLGENDLGENASQNTTDDTPDSPSSSTELPPTDDLDDDFPTRS</sequence>
<dbReference type="AlphaFoldDB" id="A0A517YXF1"/>
<feature type="domain" description="ACT" evidence="2">
    <location>
        <begin position="21"/>
        <end position="146"/>
    </location>
</feature>
<dbReference type="EMBL" id="CP036425">
    <property type="protein sequence ID" value="QDU34890.1"/>
    <property type="molecule type" value="Genomic_DNA"/>
</dbReference>
<evidence type="ECO:0000313" key="3">
    <source>
        <dbReference type="EMBL" id="QDU34890.1"/>
    </source>
</evidence>